<feature type="transmembrane region" description="Helical" evidence="13">
    <location>
        <begin position="158"/>
        <end position="180"/>
    </location>
</feature>
<keyword evidence="7 13" id="KW-0472">Membrane</keyword>
<dbReference type="InterPro" id="IPR000276">
    <property type="entry name" value="GPCR_Rhodpsn"/>
</dbReference>
<organism evidence="15 16">
    <name type="scientific">Leptobrachium leishanense</name>
    <name type="common">Leishan spiny toad</name>
    <dbReference type="NCBI Taxonomy" id="445787"/>
    <lineage>
        <taxon>Eukaryota</taxon>
        <taxon>Metazoa</taxon>
        <taxon>Chordata</taxon>
        <taxon>Craniata</taxon>
        <taxon>Vertebrata</taxon>
        <taxon>Euteleostomi</taxon>
        <taxon>Amphibia</taxon>
        <taxon>Batrachia</taxon>
        <taxon>Anura</taxon>
        <taxon>Pelobatoidea</taxon>
        <taxon>Megophryidae</taxon>
        <taxon>Leptobrachium</taxon>
    </lineage>
</organism>
<evidence type="ECO:0000256" key="6">
    <source>
        <dbReference type="ARBA" id="ARBA00023040"/>
    </source>
</evidence>
<evidence type="ECO:0000313" key="16">
    <source>
        <dbReference type="Proteomes" id="UP000694569"/>
    </source>
</evidence>
<dbReference type="GO" id="GO:0004875">
    <property type="term" value="F:complement receptor activity"/>
    <property type="evidence" value="ECO:0007669"/>
    <property type="project" value="TreeGrafter"/>
</dbReference>
<accession>A0A8C5P998</accession>
<keyword evidence="8 12" id="KW-0675">Receptor</keyword>
<feature type="transmembrane region" description="Helical" evidence="13">
    <location>
        <begin position="244"/>
        <end position="261"/>
    </location>
</feature>
<keyword evidence="2" id="KW-1003">Cell membrane</keyword>
<evidence type="ECO:0000256" key="10">
    <source>
        <dbReference type="ARBA" id="ARBA00023224"/>
    </source>
</evidence>
<keyword evidence="10 12" id="KW-0807">Transducer</keyword>
<dbReference type="PRINTS" id="PR01476">
    <property type="entry name" value="LTBRECEPTOR"/>
</dbReference>
<evidence type="ECO:0000256" key="7">
    <source>
        <dbReference type="ARBA" id="ARBA00023136"/>
    </source>
</evidence>
<feature type="transmembrane region" description="Helical" evidence="13">
    <location>
        <begin position="294"/>
        <end position="317"/>
    </location>
</feature>
<feature type="transmembrane region" description="Helical" evidence="13">
    <location>
        <begin position="210"/>
        <end position="232"/>
    </location>
</feature>
<dbReference type="GO" id="GO:0005886">
    <property type="term" value="C:plasma membrane"/>
    <property type="evidence" value="ECO:0007669"/>
    <property type="project" value="UniProtKB-SubCell"/>
</dbReference>
<dbReference type="AlphaFoldDB" id="A0A8C5P998"/>
<dbReference type="GO" id="GO:0007204">
    <property type="term" value="P:positive regulation of cytosolic calcium ion concentration"/>
    <property type="evidence" value="ECO:0007669"/>
    <property type="project" value="TreeGrafter"/>
</dbReference>
<dbReference type="Pfam" id="PF00001">
    <property type="entry name" value="7tm_1"/>
    <property type="match status" value="1"/>
</dbReference>
<keyword evidence="5 13" id="KW-1133">Transmembrane helix</keyword>
<dbReference type="FunFam" id="1.20.1070.10:FF:000109">
    <property type="entry name" value="Leukotriene B4 receptor"/>
    <property type="match status" value="1"/>
</dbReference>
<reference evidence="15" key="2">
    <citation type="submission" date="2025-09" db="UniProtKB">
        <authorList>
            <consortium name="Ensembl"/>
        </authorList>
    </citation>
    <scope>IDENTIFICATION</scope>
</reference>
<dbReference type="GO" id="GO:0004974">
    <property type="term" value="F:leukotriene receptor activity"/>
    <property type="evidence" value="ECO:0007669"/>
    <property type="project" value="InterPro"/>
</dbReference>
<dbReference type="InterPro" id="IPR000826">
    <property type="entry name" value="Formyl_rcpt-rel"/>
</dbReference>
<dbReference type="Gene3D" id="1.20.1070.10">
    <property type="entry name" value="Rhodopsin 7-helix transmembrane proteins"/>
    <property type="match status" value="1"/>
</dbReference>
<comment type="subcellular location">
    <subcellularLocation>
        <location evidence="1">Cell membrane</location>
        <topology evidence="1">Multi-pass membrane protein</topology>
    </subcellularLocation>
</comment>
<dbReference type="PANTHER" id="PTHR24225:SF72">
    <property type="entry name" value="G-PROTEIN COUPLED RECEPTORS FAMILY 1 PROFILE DOMAIN-CONTAINING PROTEIN-RELATED"/>
    <property type="match status" value="1"/>
</dbReference>
<feature type="transmembrane region" description="Helical" evidence="13">
    <location>
        <begin position="45"/>
        <end position="69"/>
    </location>
</feature>
<evidence type="ECO:0000256" key="1">
    <source>
        <dbReference type="ARBA" id="ARBA00004651"/>
    </source>
</evidence>
<evidence type="ECO:0000256" key="12">
    <source>
        <dbReference type="RuleBase" id="RU000688"/>
    </source>
</evidence>
<evidence type="ECO:0000256" key="4">
    <source>
        <dbReference type="ARBA" id="ARBA00022692"/>
    </source>
</evidence>
<keyword evidence="4 12" id="KW-0812">Transmembrane</keyword>
<evidence type="ECO:0000256" key="8">
    <source>
        <dbReference type="ARBA" id="ARBA00023170"/>
    </source>
</evidence>
<evidence type="ECO:0000256" key="2">
    <source>
        <dbReference type="ARBA" id="ARBA00022475"/>
    </source>
</evidence>
<evidence type="ECO:0000313" key="15">
    <source>
        <dbReference type="Ensembl" id="ENSLLEP00000007363.1"/>
    </source>
</evidence>
<dbReference type="Ensembl" id="ENSLLET00000007666.1">
    <property type="protein sequence ID" value="ENSLLEP00000007363.1"/>
    <property type="gene ID" value="ENSLLEG00000004661.1"/>
</dbReference>
<evidence type="ECO:0000256" key="11">
    <source>
        <dbReference type="ARBA" id="ARBA00025736"/>
    </source>
</evidence>
<dbReference type="PROSITE" id="PS00237">
    <property type="entry name" value="G_PROTEIN_RECEP_F1_1"/>
    <property type="match status" value="1"/>
</dbReference>
<proteinExistence type="inferred from homology"/>
<dbReference type="PROSITE" id="PS50262">
    <property type="entry name" value="G_PROTEIN_RECEP_F1_2"/>
    <property type="match status" value="1"/>
</dbReference>
<comment type="similarity">
    <text evidence="11">Belongs to the chemokine-like receptor (CMKLR) family.</text>
</comment>
<dbReference type="OrthoDB" id="8888529at2759"/>
<keyword evidence="9" id="KW-0325">Glycoprotein</keyword>
<evidence type="ECO:0000256" key="5">
    <source>
        <dbReference type="ARBA" id="ARBA00022989"/>
    </source>
</evidence>
<dbReference type="InterPro" id="IPR017452">
    <property type="entry name" value="GPCR_Rhodpsn_7TM"/>
</dbReference>
<dbReference type="Proteomes" id="UP000694569">
    <property type="component" value="Unplaced"/>
</dbReference>
<feature type="transmembrane region" description="Helical" evidence="13">
    <location>
        <begin position="81"/>
        <end position="104"/>
    </location>
</feature>
<protein>
    <recommendedName>
        <fullName evidence="14">G-protein coupled receptors family 1 profile domain-containing protein</fullName>
    </recommendedName>
</protein>
<evidence type="ECO:0000256" key="9">
    <source>
        <dbReference type="ARBA" id="ARBA00023180"/>
    </source>
</evidence>
<evidence type="ECO:0000256" key="13">
    <source>
        <dbReference type="SAM" id="Phobius"/>
    </source>
</evidence>
<evidence type="ECO:0000259" key="14">
    <source>
        <dbReference type="PROSITE" id="PS50262"/>
    </source>
</evidence>
<feature type="transmembrane region" description="Helical" evidence="13">
    <location>
        <begin position="124"/>
        <end position="146"/>
    </location>
</feature>
<sequence>MLSTATSGLSGYTMTEASTIFSLITTHNYSRSTMSDPQSRSSPSLGIAILAIAFIIGFPGNAFIIWTVLTRIRKRTVTCILILHLAIADIIVILTAPFFIHLLANGSWIFGNPICKICHYSVCLSMFASIFLITFMSIDRFLAVVIPFSTQKIRTKPVIRSLVLAIWLLASLFAIPMLFYRSLAMKANRYQCDYSHKQSGDIVFQYLFEFLLGFFIPFVIIVSCYVYIGIRIQSLKFQSKQKSSRLVVCIVVSFALFWIPYQMINLLQVLGETISNPDMAQKLRNVALSARPNVTALAFLSSSVNPVLYVFAGGSFIKTAGMGFMAKLFEGTSSEVSSIRKVTNVFRQKSRNESVELGKLGEVPEESKTFIATANAID</sequence>
<dbReference type="PRINTS" id="PR00237">
    <property type="entry name" value="GPCRRHODOPSN"/>
</dbReference>
<keyword evidence="16" id="KW-1185">Reference proteome</keyword>
<feature type="domain" description="G-protein coupled receptors family 1 profile" evidence="14">
    <location>
        <begin position="60"/>
        <end position="309"/>
    </location>
</feature>
<evidence type="ECO:0000256" key="3">
    <source>
        <dbReference type="ARBA" id="ARBA00022553"/>
    </source>
</evidence>
<name>A0A8C5P998_9ANUR</name>
<comment type="similarity">
    <text evidence="12">Belongs to the G-protein coupled receptor 1 family.</text>
</comment>
<dbReference type="SUPFAM" id="SSF81321">
    <property type="entry name" value="Family A G protein-coupled receptor-like"/>
    <property type="match status" value="1"/>
</dbReference>
<dbReference type="PANTHER" id="PTHR24225">
    <property type="entry name" value="CHEMOTACTIC RECEPTOR"/>
    <property type="match status" value="1"/>
</dbReference>
<dbReference type="InterPro" id="IPR003981">
    <property type="entry name" value="Leukotriene_B4_rcpt"/>
</dbReference>
<dbReference type="GeneTree" id="ENSGT00950000182966"/>
<keyword evidence="6 12" id="KW-0297">G-protein coupled receptor</keyword>
<dbReference type="GO" id="GO:0007200">
    <property type="term" value="P:phospholipase C-activating G protein-coupled receptor signaling pathway"/>
    <property type="evidence" value="ECO:0007669"/>
    <property type="project" value="TreeGrafter"/>
</dbReference>
<dbReference type="GO" id="GO:0006954">
    <property type="term" value="P:inflammatory response"/>
    <property type="evidence" value="ECO:0007669"/>
    <property type="project" value="TreeGrafter"/>
</dbReference>
<keyword evidence="3" id="KW-0597">Phosphoprotein</keyword>
<reference evidence="15" key="1">
    <citation type="submission" date="2025-08" db="UniProtKB">
        <authorList>
            <consortium name="Ensembl"/>
        </authorList>
    </citation>
    <scope>IDENTIFICATION</scope>
</reference>